<feature type="transmembrane region" description="Helical" evidence="2">
    <location>
        <begin position="97"/>
        <end position="116"/>
    </location>
</feature>
<feature type="transmembrane region" description="Helical" evidence="2">
    <location>
        <begin position="163"/>
        <end position="183"/>
    </location>
</feature>
<protein>
    <submittedName>
        <fullName evidence="3">Uncharacterized protein</fullName>
    </submittedName>
</protein>
<dbReference type="KEGG" id="dsc:ABOD76_16750"/>
<evidence type="ECO:0000313" key="3">
    <source>
        <dbReference type="EMBL" id="XBV85074.1"/>
    </source>
</evidence>
<dbReference type="AlphaFoldDB" id="A0AAU7U8N5"/>
<dbReference type="RefSeq" id="WP_350243111.1">
    <property type="nucleotide sequence ID" value="NZ_CP158299.1"/>
</dbReference>
<sequence length="196" mass="21228">MSAPEPAASPDTGARPSLSPARRRRLRARNLMLLRLAWGAVLLLVLAWSLWQPLPWPERLALWVLLTVLADEAGHWYGFIGVLLGALPFFATAAPPAQWWAILPLVGGALLALLVVKHAGGPLVLPFAWAVFAAAILGAARLSPSIDDTLTLPMNHTFQRTSLLMAALGLGFSLLRQLTGLYLRRRAEQLRPVVAG</sequence>
<feature type="transmembrane region" description="Helical" evidence="2">
    <location>
        <begin position="32"/>
        <end position="51"/>
    </location>
</feature>
<gene>
    <name evidence="3" type="ORF">ABOD76_16750</name>
</gene>
<proteinExistence type="predicted"/>
<evidence type="ECO:0000256" key="1">
    <source>
        <dbReference type="SAM" id="MobiDB-lite"/>
    </source>
</evidence>
<organism evidence="3">
    <name type="scientific">Deinococcus sonorensis KR-87</name>
    <dbReference type="NCBI Taxonomy" id="694439"/>
    <lineage>
        <taxon>Bacteria</taxon>
        <taxon>Thermotogati</taxon>
        <taxon>Deinococcota</taxon>
        <taxon>Deinococci</taxon>
        <taxon>Deinococcales</taxon>
        <taxon>Deinococcaceae</taxon>
        <taxon>Deinococcus</taxon>
    </lineage>
</organism>
<keyword evidence="2" id="KW-0472">Membrane</keyword>
<accession>A0AAU7U8N5</accession>
<feature type="region of interest" description="Disordered" evidence="1">
    <location>
        <begin position="1"/>
        <end position="21"/>
    </location>
</feature>
<name>A0AAU7U8N5_9DEIO</name>
<evidence type="ECO:0000256" key="2">
    <source>
        <dbReference type="SAM" id="Phobius"/>
    </source>
</evidence>
<reference evidence="3" key="1">
    <citation type="submission" date="2024-06" db="EMBL/GenBank/DDBJ databases">
        <title>Draft Genome Sequence of Deinococcus sonorensis Type Strain KR-87, a Biofilm Producing Representative of the Genus Deinococcus.</title>
        <authorList>
            <person name="Boren L.S."/>
            <person name="Grosso R.A."/>
            <person name="Hugenberg-Cox A.N."/>
            <person name="Hill J.T.E."/>
            <person name="Albert C.M."/>
            <person name="Tuohy J.M."/>
        </authorList>
    </citation>
    <scope>NUCLEOTIDE SEQUENCE</scope>
    <source>
        <strain evidence="3">KR-87</strain>
    </source>
</reference>
<keyword evidence="2" id="KW-1133">Transmembrane helix</keyword>
<keyword evidence="2" id="KW-0812">Transmembrane</keyword>
<feature type="transmembrane region" description="Helical" evidence="2">
    <location>
        <begin position="123"/>
        <end position="143"/>
    </location>
</feature>
<dbReference type="EMBL" id="CP158299">
    <property type="protein sequence ID" value="XBV85074.1"/>
    <property type="molecule type" value="Genomic_DNA"/>
</dbReference>